<dbReference type="KEGG" id="bcae:A4V03_09655"/>
<dbReference type="InterPro" id="IPR052748">
    <property type="entry name" value="ISR_Activator"/>
</dbReference>
<gene>
    <name evidence="1" type="ORF">A4V03_09655</name>
</gene>
<keyword evidence="2" id="KW-1185">Reference proteome</keyword>
<evidence type="ECO:0000313" key="2">
    <source>
        <dbReference type="Proteomes" id="UP000092631"/>
    </source>
</evidence>
<proteinExistence type="predicted"/>
<accession>A0A1C7H1Z4</accession>
<dbReference type="Proteomes" id="UP000092631">
    <property type="component" value="Chromosome"/>
</dbReference>
<reference evidence="2" key="1">
    <citation type="submission" date="2016-04" db="EMBL/GenBank/DDBJ databases">
        <title>Complete Genome Sequences of Twelve Strains of a Stable Defined Moderately Diverse Mouse Microbiota 2 (sDMDMm2).</title>
        <authorList>
            <person name="Uchimura Y."/>
            <person name="Wyss M."/>
            <person name="Brugiroux S."/>
            <person name="Limenitakis J.P."/>
            <person name="Stecher B."/>
            <person name="McCoy K.D."/>
            <person name="Macpherson A.J."/>
        </authorList>
    </citation>
    <scope>NUCLEOTIDE SEQUENCE [LARGE SCALE GENOMIC DNA]</scope>
    <source>
        <strain evidence="2">I48</strain>
    </source>
</reference>
<dbReference type="SMART" id="SM00671">
    <property type="entry name" value="SEL1"/>
    <property type="match status" value="1"/>
</dbReference>
<dbReference type="Gene3D" id="1.25.40.10">
    <property type="entry name" value="Tetratricopeptide repeat domain"/>
    <property type="match status" value="1"/>
</dbReference>
<dbReference type="SUPFAM" id="SSF81901">
    <property type="entry name" value="HCP-like"/>
    <property type="match status" value="1"/>
</dbReference>
<dbReference type="EMBL" id="CP015401">
    <property type="protein sequence ID" value="ANU57800.1"/>
    <property type="molecule type" value="Genomic_DNA"/>
</dbReference>
<organism evidence="1 2">
    <name type="scientific">Bacteroides caecimuris</name>
    <dbReference type="NCBI Taxonomy" id="1796613"/>
    <lineage>
        <taxon>Bacteria</taxon>
        <taxon>Pseudomonadati</taxon>
        <taxon>Bacteroidota</taxon>
        <taxon>Bacteroidia</taxon>
        <taxon>Bacteroidales</taxon>
        <taxon>Bacteroidaceae</taxon>
        <taxon>Bacteroides</taxon>
    </lineage>
</organism>
<dbReference type="RefSeq" id="WP_065538761.1">
    <property type="nucleotide sequence ID" value="NZ_CAPDLJ010000023.1"/>
</dbReference>
<dbReference type="GeneID" id="85228137"/>
<evidence type="ECO:0000313" key="1">
    <source>
        <dbReference type="EMBL" id="ANU57800.1"/>
    </source>
</evidence>
<dbReference type="InterPro" id="IPR006597">
    <property type="entry name" value="Sel1-like"/>
</dbReference>
<dbReference type="Pfam" id="PF08238">
    <property type="entry name" value="Sel1"/>
    <property type="match status" value="1"/>
</dbReference>
<dbReference type="OrthoDB" id="9792653at2"/>
<evidence type="ECO:0008006" key="3">
    <source>
        <dbReference type="Google" id="ProtNLM"/>
    </source>
</evidence>
<dbReference type="InterPro" id="IPR011990">
    <property type="entry name" value="TPR-like_helical_dom_sf"/>
</dbReference>
<dbReference type="AlphaFoldDB" id="A0A1C7H1Z4"/>
<sequence>MLKIKSIEVEEYIKRAERGEAEAQFYLGLFYEKGYGVGKNLELAVDWYRKSAEQGNELAVAALKRID</sequence>
<protein>
    <recommendedName>
        <fullName evidence="3">Sel1 repeat family protein</fullName>
    </recommendedName>
</protein>
<name>A0A1C7H1Z4_9BACE</name>
<dbReference type="PANTHER" id="PTHR45011">
    <property type="entry name" value="DAP3-BINDING CELL DEATH ENHANCER 1"/>
    <property type="match status" value="1"/>
</dbReference>
<dbReference type="PANTHER" id="PTHR45011:SF1">
    <property type="entry name" value="DAP3-BINDING CELL DEATH ENHANCER 1"/>
    <property type="match status" value="1"/>
</dbReference>